<evidence type="ECO:0000313" key="2">
    <source>
        <dbReference type="Proteomes" id="UP000005273"/>
    </source>
</evidence>
<protein>
    <submittedName>
        <fullName evidence="1">Uncharacterized protein</fullName>
    </submittedName>
</protein>
<name>A0A0T5XCL9_9BACT</name>
<comment type="caution">
    <text evidence="1">The sequence shown here is derived from an EMBL/GenBank/DDBJ whole genome shotgun (WGS) entry which is preliminary data.</text>
</comment>
<dbReference type="STRING" id="592015.HMPREF1705_04702"/>
<evidence type="ECO:0000313" key="1">
    <source>
        <dbReference type="EMBL" id="KRT36095.1"/>
    </source>
</evidence>
<dbReference type="Proteomes" id="UP000005273">
    <property type="component" value="Unassembled WGS sequence"/>
</dbReference>
<gene>
    <name evidence="1" type="ORF">HMPREF1705_04702</name>
</gene>
<accession>A0A0T5XCL9</accession>
<keyword evidence="2" id="KW-1185">Reference proteome</keyword>
<proteinExistence type="predicted"/>
<reference evidence="2" key="1">
    <citation type="submission" date="2012-09" db="EMBL/GenBank/DDBJ databases">
        <authorList>
            <person name="Weinstock G."/>
            <person name="Sodergren E."/>
            <person name="Clifton S."/>
            <person name="Fulton L."/>
            <person name="Fulton B."/>
            <person name="Courtney L."/>
            <person name="Fronick C."/>
            <person name="Harrison M."/>
            <person name="Strong C."/>
            <person name="Farmer C."/>
            <person name="Delehaunty K."/>
            <person name="Markovic C."/>
            <person name="Hall O."/>
            <person name="Minx P."/>
            <person name="Tomlinson C."/>
            <person name="Mitreva M."/>
            <person name="Nelson J."/>
            <person name="Hou S."/>
            <person name="Wollam A."/>
            <person name="Pepin K.H."/>
            <person name="Johnson M."/>
            <person name="Bhonagiri V."/>
            <person name="Nash W.E."/>
            <person name="Suruliraj S."/>
            <person name="Warren W."/>
            <person name="Chinwalla A."/>
            <person name="Mardis E.R."/>
            <person name="Wilson R.K."/>
        </authorList>
    </citation>
    <scope>NUCLEOTIDE SEQUENCE [LARGE SCALE GENOMIC DNA]</scope>
    <source>
        <strain evidence="2">OS1</strain>
    </source>
</reference>
<dbReference type="EMBL" id="ACJX03000001">
    <property type="protein sequence ID" value="KRT36095.1"/>
    <property type="molecule type" value="Genomic_DNA"/>
</dbReference>
<dbReference type="AlphaFoldDB" id="A0A0T5XCL9"/>
<sequence length="44" mass="5270">MHINCPNDKDCILNEKQETLFKKKKRDSGEIDRACLSHVWRKIK</sequence>
<organism evidence="1 2">
    <name type="scientific">Acetomicrobium hydrogeniformans ATCC BAA-1850</name>
    <dbReference type="NCBI Taxonomy" id="592015"/>
    <lineage>
        <taxon>Bacteria</taxon>
        <taxon>Thermotogati</taxon>
        <taxon>Synergistota</taxon>
        <taxon>Synergistia</taxon>
        <taxon>Synergistales</taxon>
        <taxon>Acetomicrobiaceae</taxon>
        <taxon>Acetomicrobium</taxon>
    </lineage>
</organism>